<dbReference type="EMBL" id="JACIJI010000002">
    <property type="protein sequence ID" value="MBB5718468.1"/>
    <property type="molecule type" value="Genomic_DNA"/>
</dbReference>
<keyword evidence="2" id="KW-1185">Reference proteome</keyword>
<dbReference type="RefSeq" id="WP_345575955.1">
    <property type="nucleotide sequence ID" value="NZ_BAABIF010000013.1"/>
</dbReference>
<organism evidence="1 2">
    <name type="scientific">Stakelama sediminis</name>
    <dbReference type="NCBI Taxonomy" id="463200"/>
    <lineage>
        <taxon>Bacteria</taxon>
        <taxon>Pseudomonadati</taxon>
        <taxon>Pseudomonadota</taxon>
        <taxon>Alphaproteobacteria</taxon>
        <taxon>Sphingomonadales</taxon>
        <taxon>Sphingomonadaceae</taxon>
        <taxon>Stakelama</taxon>
    </lineage>
</organism>
<sequence length="422" mass="46855">MPRRRLPVCYQAPSLEDEFAVAVLPFRRQSIAEGDGFLADGLTRDLTMLLSRVPRLRVAAYSSAQTVREGDIRAPAISSRLDVRYLVSGSLARQGENFQLRVALMDGVDDAQLWAQRIDARLDQFFSVQDRIVLDVSTSLSSALHLSHAAALQQRRPFQLNAYELVQRAEALRLHYNREAAQEIVGLLEQALEIDPNDGAVHAALAVQHTQNVTSKFCDAPAETFSLAKRHIDTGLALSPHDPDVLAAAGITATMMGNARLAVRHLRAAMEQDPNNAHTLAVLGWQQCWLTGGEEGLRMIKTAEERAPNHPRFSVWAHYRGHCEIRLGHVEQAIHAYRDGEQRNPGYSLNLVTLAAAQAVAGQTEEARATLMRLRAIAPDYTLQDYNSLARRMVYWFGDEITRRAMISAMAEVWQTLPPAGA</sequence>
<accession>A0A840YXR3</accession>
<dbReference type="Proteomes" id="UP000554342">
    <property type="component" value="Unassembled WGS sequence"/>
</dbReference>
<evidence type="ECO:0000313" key="2">
    <source>
        <dbReference type="Proteomes" id="UP000554342"/>
    </source>
</evidence>
<dbReference type="Gene3D" id="3.40.50.10070">
    <property type="entry name" value="TolB, N-terminal domain"/>
    <property type="match status" value="1"/>
</dbReference>
<name>A0A840YXR3_9SPHN</name>
<evidence type="ECO:0000313" key="1">
    <source>
        <dbReference type="EMBL" id="MBB5718468.1"/>
    </source>
</evidence>
<protein>
    <submittedName>
        <fullName evidence="1">TolB-like protein/Tfp pilus assembly protein PilF</fullName>
    </submittedName>
</protein>
<dbReference type="PANTHER" id="PTHR12558:SF13">
    <property type="entry name" value="CELL DIVISION CYCLE PROTEIN 27 HOMOLOG"/>
    <property type="match status" value="1"/>
</dbReference>
<dbReference type="PANTHER" id="PTHR12558">
    <property type="entry name" value="CELL DIVISION CYCLE 16,23,27"/>
    <property type="match status" value="1"/>
</dbReference>
<dbReference type="AlphaFoldDB" id="A0A840YXR3"/>
<proteinExistence type="predicted"/>
<comment type="caution">
    <text evidence="1">The sequence shown here is derived from an EMBL/GenBank/DDBJ whole genome shotgun (WGS) entry which is preliminary data.</text>
</comment>
<reference evidence="1 2" key="1">
    <citation type="submission" date="2020-08" db="EMBL/GenBank/DDBJ databases">
        <title>Genomic Encyclopedia of Type Strains, Phase IV (KMG-IV): sequencing the most valuable type-strain genomes for metagenomic binning, comparative biology and taxonomic classification.</title>
        <authorList>
            <person name="Goeker M."/>
        </authorList>
    </citation>
    <scope>NUCLEOTIDE SEQUENCE [LARGE SCALE GENOMIC DNA]</scope>
    <source>
        <strain evidence="1 2">DSM 27203</strain>
    </source>
</reference>
<dbReference type="InterPro" id="IPR011990">
    <property type="entry name" value="TPR-like_helical_dom_sf"/>
</dbReference>
<dbReference type="Pfam" id="PF14559">
    <property type="entry name" value="TPR_19"/>
    <property type="match status" value="1"/>
</dbReference>
<dbReference type="SUPFAM" id="SSF48452">
    <property type="entry name" value="TPR-like"/>
    <property type="match status" value="1"/>
</dbReference>
<gene>
    <name evidence="1" type="ORF">FHR23_001391</name>
</gene>
<dbReference type="Gene3D" id="1.25.40.10">
    <property type="entry name" value="Tetratricopeptide repeat domain"/>
    <property type="match status" value="1"/>
</dbReference>